<keyword evidence="2" id="KW-1185">Reference proteome</keyword>
<name>A0AAW5R393_9HYPH</name>
<sequence length="83" mass="9719">MEAIRAIVDRFPRRELDIRRRCASDSRFRAICQDYEEAAAALSNWLYISSDNSTRIEEYRSFLVELEAEILTQLENCQAREGS</sequence>
<evidence type="ECO:0000313" key="2">
    <source>
        <dbReference type="Proteomes" id="UP001320898"/>
    </source>
</evidence>
<gene>
    <name evidence="1" type="ORF">MUB46_22760</name>
</gene>
<dbReference type="Proteomes" id="UP001320898">
    <property type="component" value="Unassembled WGS sequence"/>
</dbReference>
<proteinExistence type="predicted"/>
<comment type="caution">
    <text evidence="1">The sequence shown here is derived from an EMBL/GenBank/DDBJ whole genome shotgun (WGS) entry which is preliminary data.</text>
</comment>
<protein>
    <submittedName>
        <fullName evidence="1">Uncharacterized protein</fullName>
    </submittedName>
</protein>
<organism evidence="1 2">
    <name type="scientific">Microbaculum marinisediminis</name>
    <dbReference type="NCBI Taxonomy" id="2931392"/>
    <lineage>
        <taxon>Bacteria</taxon>
        <taxon>Pseudomonadati</taxon>
        <taxon>Pseudomonadota</taxon>
        <taxon>Alphaproteobacteria</taxon>
        <taxon>Hyphomicrobiales</taxon>
        <taxon>Tepidamorphaceae</taxon>
        <taxon>Microbaculum</taxon>
    </lineage>
</organism>
<reference evidence="1 2" key="1">
    <citation type="submission" date="2022-04" db="EMBL/GenBank/DDBJ databases">
        <authorList>
            <person name="Ye Y.-Q."/>
            <person name="Du Z.-J."/>
        </authorList>
    </citation>
    <scope>NUCLEOTIDE SEQUENCE [LARGE SCALE GENOMIC DNA]</scope>
    <source>
        <strain evidence="1 2">A6E488</strain>
    </source>
</reference>
<dbReference type="EMBL" id="JALIDZ010000014">
    <property type="protein sequence ID" value="MCT8974687.1"/>
    <property type="molecule type" value="Genomic_DNA"/>
</dbReference>
<accession>A0AAW5R393</accession>
<dbReference type="AlphaFoldDB" id="A0AAW5R393"/>
<evidence type="ECO:0000313" key="1">
    <source>
        <dbReference type="EMBL" id="MCT8974687.1"/>
    </source>
</evidence>
<dbReference type="RefSeq" id="WP_261618276.1">
    <property type="nucleotide sequence ID" value="NZ_JALIDZ010000014.1"/>
</dbReference>